<dbReference type="Pfam" id="PF07714">
    <property type="entry name" value="PK_Tyr_Ser-Thr"/>
    <property type="match status" value="1"/>
</dbReference>
<dbReference type="AlphaFoldDB" id="A0A397ULV3"/>
<dbReference type="PANTHER" id="PTHR45756">
    <property type="entry name" value="PALMITOYLTRANSFERASE"/>
    <property type="match status" value="1"/>
</dbReference>
<sequence>FGVLPYVAPELLKASTNGNSIVYTQKSDIFSYGIIMFEIFNGYPPYYNIPHDLGLALEICNGKRPKIKYKVPQLLFDLMNRCLDDEPNNRPSAKELFY</sequence>
<feature type="non-terminal residue" evidence="2">
    <location>
        <position position="1"/>
    </location>
</feature>
<keyword evidence="2" id="KW-0808">Transferase</keyword>
<dbReference type="OrthoDB" id="2403434at2759"/>
<dbReference type="PROSITE" id="PS50011">
    <property type="entry name" value="PROTEIN_KINASE_DOM"/>
    <property type="match status" value="1"/>
</dbReference>
<keyword evidence="3" id="KW-1185">Reference proteome</keyword>
<dbReference type="Proteomes" id="UP000266673">
    <property type="component" value="Unassembled WGS sequence"/>
</dbReference>
<gene>
    <name evidence="2" type="ORF">C2G38_1980273</name>
</gene>
<keyword evidence="2" id="KW-0418">Kinase</keyword>
<dbReference type="GO" id="GO:0004672">
    <property type="term" value="F:protein kinase activity"/>
    <property type="evidence" value="ECO:0007669"/>
    <property type="project" value="InterPro"/>
</dbReference>
<dbReference type="InterPro" id="IPR001245">
    <property type="entry name" value="Ser-Thr/Tyr_kinase_cat_dom"/>
</dbReference>
<dbReference type="SUPFAM" id="SSF56112">
    <property type="entry name" value="Protein kinase-like (PK-like)"/>
    <property type="match status" value="1"/>
</dbReference>
<proteinExistence type="predicted"/>
<feature type="domain" description="Protein kinase" evidence="1">
    <location>
        <begin position="1"/>
        <end position="98"/>
    </location>
</feature>
<evidence type="ECO:0000313" key="2">
    <source>
        <dbReference type="EMBL" id="RIB10127.1"/>
    </source>
</evidence>
<name>A0A397ULV3_9GLOM</name>
<dbReference type="InterPro" id="IPR053215">
    <property type="entry name" value="TKL_Ser/Thr_kinase"/>
</dbReference>
<accession>A0A397ULV3</accession>
<comment type="caution">
    <text evidence="2">The sequence shown here is derived from an EMBL/GenBank/DDBJ whole genome shotgun (WGS) entry which is preliminary data.</text>
</comment>
<dbReference type="InterPro" id="IPR000719">
    <property type="entry name" value="Prot_kinase_dom"/>
</dbReference>
<dbReference type="PANTHER" id="PTHR45756:SF1">
    <property type="entry name" value="PROTEIN KINASE DOMAIN CONTAINING PROTEIN"/>
    <property type="match status" value="1"/>
</dbReference>
<reference evidence="2 3" key="1">
    <citation type="submission" date="2018-06" db="EMBL/GenBank/DDBJ databases">
        <title>Comparative genomics reveals the genomic features of Rhizophagus irregularis, R. cerebriforme, R. diaphanum and Gigaspora rosea, and their symbiotic lifestyle signature.</title>
        <authorList>
            <person name="Morin E."/>
            <person name="San Clemente H."/>
            <person name="Chen E.C.H."/>
            <person name="De La Providencia I."/>
            <person name="Hainaut M."/>
            <person name="Kuo A."/>
            <person name="Kohler A."/>
            <person name="Murat C."/>
            <person name="Tang N."/>
            <person name="Roy S."/>
            <person name="Loubradou J."/>
            <person name="Henrissat B."/>
            <person name="Grigoriev I.V."/>
            <person name="Corradi N."/>
            <person name="Roux C."/>
            <person name="Martin F.M."/>
        </authorList>
    </citation>
    <scope>NUCLEOTIDE SEQUENCE [LARGE SCALE GENOMIC DNA]</scope>
    <source>
        <strain evidence="2 3">DAOM 194757</strain>
    </source>
</reference>
<evidence type="ECO:0000313" key="3">
    <source>
        <dbReference type="Proteomes" id="UP000266673"/>
    </source>
</evidence>
<dbReference type="GO" id="GO:0005524">
    <property type="term" value="F:ATP binding"/>
    <property type="evidence" value="ECO:0007669"/>
    <property type="project" value="InterPro"/>
</dbReference>
<protein>
    <submittedName>
        <fullName evidence="2">Kinase-like domain-containing protein</fullName>
    </submittedName>
</protein>
<organism evidence="2 3">
    <name type="scientific">Gigaspora rosea</name>
    <dbReference type="NCBI Taxonomy" id="44941"/>
    <lineage>
        <taxon>Eukaryota</taxon>
        <taxon>Fungi</taxon>
        <taxon>Fungi incertae sedis</taxon>
        <taxon>Mucoromycota</taxon>
        <taxon>Glomeromycotina</taxon>
        <taxon>Glomeromycetes</taxon>
        <taxon>Diversisporales</taxon>
        <taxon>Gigasporaceae</taxon>
        <taxon>Gigaspora</taxon>
    </lineage>
</organism>
<evidence type="ECO:0000259" key="1">
    <source>
        <dbReference type="PROSITE" id="PS50011"/>
    </source>
</evidence>
<dbReference type="STRING" id="44941.A0A397ULV3"/>
<dbReference type="InterPro" id="IPR011009">
    <property type="entry name" value="Kinase-like_dom_sf"/>
</dbReference>
<dbReference type="Gene3D" id="1.10.510.10">
    <property type="entry name" value="Transferase(Phosphotransferase) domain 1"/>
    <property type="match status" value="1"/>
</dbReference>
<dbReference type="EMBL" id="QKWP01001287">
    <property type="protein sequence ID" value="RIB10127.1"/>
    <property type="molecule type" value="Genomic_DNA"/>
</dbReference>